<proteinExistence type="inferred from homology"/>
<dbReference type="InterPro" id="IPR046447">
    <property type="entry name" value="DENR_C"/>
</dbReference>
<feature type="compositionally biased region" description="Low complexity" evidence="14">
    <location>
        <begin position="77"/>
        <end position="88"/>
    </location>
</feature>
<evidence type="ECO:0000259" key="15">
    <source>
        <dbReference type="PROSITE" id="PS50296"/>
    </source>
</evidence>
<dbReference type="PROSITE" id="PS00039">
    <property type="entry name" value="DEAD_ATP_HELICASE"/>
    <property type="match status" value="1"/>
</dbReference>
<keyword evidence="4 13" id="KW-0547">Nucleotide-binding</keyword>
<dbReference type="InterPro" id="IPR001650">
    <property type="entry name" value="Helicase_C-like"/>
</dbReference>
<dbReference type="PROSITE" id="PS51192">
    <property type="entry name" value="HELICASE_ATP_BIND_1"/>
    <property type="match status" value="1"/>
</dbReference>
<dbReference type="PANTHER" id="PTHR47958">
    <property type="entry name" value="ATP-DEPENDENT RNA HELICASE DBP3"/>
    <property type="match status" value="1"/>
</dbReference>
<dbReference type="EMBL" id="CP097504">
    <property type="protein sequence ID" value="URD86279.1"/>
    <property type="molecule type" value="Genomic_DNA"/>
</dbReference>
<evidence type="ECO:0000259" key="18">
    <source>
        <dbReference type="PROSITE" id="PS51195"/>
    </source>
</evidence>
<dbReference type="GO" id="GO:0003743">
    <property type="term" value="F:translation initiation factor activity"/>
    <property type="evidence" value="ECO:0007669"/>
    <property type="project" value="UniProtKB-KW"/>
</dbReference>
<evidence type="ECO:0000256" key="14">
    <source>
        <dbReference type="SAM" id="MobiDB-lite"/>
    </source>
</evidence>
<dbReference type="AlphaFoldDB" id="A0A9E7JMQ1"/>
<dbReference type="InterPro" id="IPR014001">
    <property type="entry name" value="Helicase_ATP-bd"/>
</dbReference>
<feature type="domain" description="SUI1" evidence="15">
    <location>
        <begin position="110"/>
        <end position="181"/>
    </location>
</feature>
<keyword evidence="9" id="KW-0648">Protein biosynthesis</keyword>
<feature type="domain" description="DEAD-box RNA helicase Q" evidence="18">
    <location>
        <begin position="278"/>
        <end position="306"/>
    </location>
</feature>
<name>A0A9E7JMQ1_9LILI</name>
<dbReference type="FunFam" id="3.40.50.300:FF:000089">
    <property type="entry name" value="Eukaryotic initiation factor 4A-II"/>
    <property type="match status" value="1"/>
</dbReference>
<dbReference type="GO" id="GO:0016787">
    <property type="term" value="F:hydrolase activity"/>
    <property type="evidence" value="ECO:0007669"/>
    <property type="project" value="UniProtKB-KW"/>
</dbReference>
<dbReference type="CDD" id="cd17939">
    <property type="entry name" value="DEADc_EIF4A"/>
    <property type="match status" value="1"/>
</dbReference>
<keyword evidence="3 19" id="KW-0396">Initiation factor</keyword>
<dbReference type="InterPro" id="IPR014014">
    <property type="entry name" value="RNA_helicase_DEAD_Q_motif"/>
</dbReference>
<dbReference type="Pfam" id="PF00270">
    <property type="entry name" value="DEAD"/>
    <property type="match status" value="1"/>
</dbReference>
<dbReference type="Pfam" id="PF21023">
    <property type="entry name" value="DENR_N"/>
    <property type="match status" value="1"/>
</dbReference>
<reference evidence="19" key="1">
    <citation type="submission" date="2022-05" db="EMBL/GenBank/DDBJ databases">
        <title>The Musa troglodytarum L. genome provides insights into the mechanism of non-climacteric behaviour and enrichment of carotenoids.</title>
        <authorList>
            <person name="Wang J."/>
        </authorList>
    </citation>
    <scope>NUCLEOTIDE SEQUENCE</scope>
    <source>
        <tissue evidence="19">Leaf</tissue>
    </source>
</reference>
<dbReference type="Proteomes" id="UP001055439">
    <property type="component" value="Chromosome 2"/>
</dbReference>
<dbReference type="FunFam" id="3.40.50.300:FF:000031">
    <property type="entry name" value="Eukaryotic initiation factor 4A-III"/>
    <property type="match status" value="1"/>
</dbReference>
<dbReference type="Pfam" id="PF00271">
    <property type="entry name" value="Helicase_C"/>
    <property type="match status" value="1"/>
</dbReference>
<keyword evidence="8" id="KW-0694">RNA-binding</keyword>
<keyword evidence="5 13" id="KW-0378">Hydrolase</keyword>
<evidence type="ECO:0000256" key="10">
    <source>
        <dbReference type="ARBA" id="ARBA00024352"/>
    </source>
</evidence>
<dbReference type="InterPro" id="IPR000629">
    <property type="entry name" value="RNA-helicase_DEAD-box_CS"/>
</dbReference>
<dbReference type="SUPFAM" id="SSF55159">
    <property type="entry name" value="eIF1-like"/>
    <property type="match status" value="1"/>
</dbReference>
<evidence type="ECO:0000256" key="5">
    <source>
        <dbReference type="ARBA" id="ARBA00022801"/>
    </source>
</evidence>
<dbReference type="PROSITE" id="PS50296">
    <property type="entry name" value="SUI1"/>
    <property type="match status" value="1"/>
</dbReference>
<dbReference type="NCBIfam" id="TIGR01159">
    <property type="entry name" value="DRP1"/>
    <property type="match status" value="1"/>
</dbReference>
<sequence>MAEKPQAVRVLYCGVCGLPAEYCEFGPDFEKCKPWLRCHAPDLYPDLLNEENRADADEATQKLQAVAISGSGDGRGDASAAASGSASAPKQEEVKRLPGGKIKKKEKQEVVIEKIVRNKRKCVTVVKGLDLFGIKLSDASKKLGKKFATGASVVKGPTEKEQIDVQGDIAYDIVEFITDTWPDVPATAIFFVEDGRKLTCVILAKQLACWNELLDICLITCSNSMDLSSFFDTFKQAIMAGMAPEGSQFDARQYDAKMNELLSQDVQDFFTSYDEVYDSFDAMGLQENLLRGIYAYGFEKPSAIQQRGIVPFCKGLDVIQQAQSGTGKTATFCAGILQQLDYGLVQCQALVLAPTRELAQQIEKVMRALGDYLGVKVHACVGGTSVREDQRILSSGVHVVVGTPGRVFDMLRRQSLRPDNIKMFVLDEADEMLSRGFKDQIYDIFQLLPSKVQVGLFSATMPPEALEITRKFMNKPVRILVKRDELTLEGIKQFHVNVEKEEWKLETLCDLYETLAITQSVIFVNTRRKVDWLTDKMRSRDHTVSATHGDMDQNTRDIIMREFRSGSSRVLITTDLLARGIDVQQVSLVINYDLPTQPENYLHRIGRSGRFGRKGVAINFVTRDDERMLFDIQRCSRAQESLRVPDLCCLLLQAPVRESGRTARLGRRVRFGRSLSECSVSPISRNTVRIRSDSLTTAGEQAEDTIEICISIKILRQAFAAVGSYVKGCDLPPPGQIWGFASTDHLVFLVPADPDLKVTYAPVSCL</sequence>
<protein>
    <recommendedName>
        <fullName evidence="2">RNA helicase</fullName>
        <ecNumber evidence="2">3.6.4.13</ecNumber>
    </recommendedName>
</protein>
<dbReference type="InterPro" id="IPR036877">
    <property type="entry name" value="SUI1_dom_sf"/>
</dbReference>
<dbReference type="SUPFAM" id="SSF52540">
    <property type="entry name" value="P-loop containing nucleoside triphosphate hydrolases"/>
    <property type="match status" value="1"/>
</dbReference>
<dbReference type="OrthoDB" id="10265785at2759"/>
<keyword evidence="7 13" id="KW-0067">ATP-binding</keyword>
<dbReference type="FunFam" id="3.30.780.10:FF:000011">
    <property type="entry name" value="Translation machinery-associated protein 22"/>
    <property type="match status" value="1"/>
</dbReference>
<evidence type="ECO:0000256" key="11">
    <source>
        <dbReference type="ARBA" id="ARBA00047984"/>
    </source>
</evidence>
<gene>
    <name evidence="19" type="ORF">MUK42_25188</name>
</gene>
<dbReference type="Gene3D" id="3.30.780.10">
    <property type="entry name" value="SUI1-like domain"/>
    <property type="match status" value="1"/>
</dbReference>
<dbReference type="InterPro" id="IPR027417">
    <property type="entry name" value="P-loop_NTPase"/>
</dbReference>
<evidence type="ECO:0000313" key="20">
    <source>
        <dbReference type="Proteomes" id="UP001055439"/>
    </source>
</evidence>
<keyword evidence="6 13" id="KW-0347">Helicase</keyword>
<evidence type="ECO:0000256" key="6">
    <source>
        <dbReference type="ARBA" id="ARBA00022806"/>
    </source>
</evidence>
<feature type="domain" description="Helicase C-terminal" evidence="17">
    <location>
        <begin position="490"/>
        <end position="656"/>
    </location>
</feature>
<dbReference type="SMART" id="SM00487">
    <property type="entry name" value="DEXDc"/>
    <property type="match status" value="1"/>
</dbReference>
<evidence type="ECO:0000259" key="16">
    <source>
        <dbReference type="PROSITE" id="PS51192"/>
    </source>
</evidence>
<evidence type="ECO:0000256" key="1">
    <source>
        <dbReference type="ARBA" id="ARBA00007514"/>
    </source>
</evidence>
<keyword evidence="20" id="KW-1185">Reference proteome</keyword>
<evidence type="ECO:0000256" key="4">
    <source>
        <dbReference type="ARBA" id="ARBA00022741"/>
    </source>
</evidence>
<dbReference type="InterPro" id="IPR011545">
    <property type="entry name" value="DEAD/DEAH_box_helicase_dom"/>
</dbReference>
<evidence type="ECO:0000256" key="2">
    <source>
        <dbReference type="ARBA" id="ARBA00012552"/>
    </source>
</evidence>
<dbReference type="GO" id="GO:0003724">
    <property type="term" value="F:RNA helicase activity"/>
    <property type="evidence" value="ECO:0007669"/>
    <property type="project" value="UniProtKB-EC"/>
</dbReference>
<dbReference type="SMART" id="SM00490">
    <property type="entry name" value="HELICc"/>
    <property type="match status" value="1"/>
</dbReference>
<dbReference type="InterPro" id="IPR048517">
    <property type="entry name" value="DENR_N"/>
</dbReference>
<dbReference type="Gene3D" id="3.40.50.300">
    <property type="entry name" value="P-loop containing nucleotide triphosphate hydrolases"/>
    <property type="match status" value="2"/>
</dbReference>
<dbReference type="GO" id="GO:0005524">
    <property type="term" value="F:ATP binding"/>
    <property type="evidence" value="ECO:0007669"/>
    <property type="project" value="UniProtKB-KW"/>
</dbReference>
<feature type="region of interest" description="Disordered" evidence="14">
    <location>
        <begin position="70"/>
        <end position="99"/>
    </location>
</feature>
<evidence type="ECO:0000256" key="13">
    <source>
        <dbReference type="RuleBase" id="RU000492"/>
    </source>
</evidence>
<comment type="similarity">
    <text evidence="1">Belongs to the DENR family.</text>
</comment>
<evidence type="ECO:0000256" key="8">
    <source>
        <dbReference type="ARBA" id="ARBA00022884"/>
    </source>
</evidence>
<dbReference type="GO" id="GO:0003723">
    <property type="term" value="F:RNA binding"/>
    <property type="evidence" value="ECO:0007669"/>
    <property type="project" value="UniProtKB-KW"/>
</dbReference>
<evidence type="ECO:0000313" key="19">
    <source>
        <dbReference type="EMBL" id="URD86279.1"/>
    </source>
</evidence>
<dbReference type="InterPro" id="IPR005873">
    <property type="entry name" value="DENR_eukaryotes"/>
</dbReference>
<feature type="domain" description="Helicase ATP-binding" evidence="16">
    <location>
        <begin position="309"/>
        <end position="479"/>
    </location>
</feature>
<evidence type="ECO:0000256" key="7">
    <source>
        <dbReference type="ARBA" id="ARBA00022840"/>
    </source>
</evidence>
<organism evidence="19 20">
    <name type="scientific">Musa troglodytarum</name>
    <name type="common">fe'i banana</name>
    <dbReference type="NCBI Taxonomy" id="320322"/>
    <lineage>
        <taxon>Eukaryota</taxon>
        <taxon>Viridiplantae</taxon>
        <taxon>Streptophyta</taxon>
        <taxon>Embryophyta</taxon>
        <taxon>Tracheophyta</taxon>
        <taxon>Spermatophyta</taxon>
        <taxon>Magnoliopsida</taxon>
        <taxon>Liliopsida</taxon>
        <taxon>Zingiberales</taxon>
        <taxon>Musaceae</taxon>
        <taxon>Musa</taxon>
    </lineage>
</organism>
<accession>A0A9E7JMQ1</accession>
<comment type="catalytic activity">
    <reaction evidence="11">
        <text>ATP + H2O = ADP + phosphate + H(+)</text>
        <dbReference type="Rhea" id="RHEA:13065"/>
        <dbReference type="ChEBI" id="CHEBI:15377"/>
        <dbReference type="ChEBI" id="CHEBI:15378"/>
        <dbReference type="ChEBI" id="CHEBI:30616"/>
        <dbReference type="ChEBI" id="CHEBI:43474"/>
        <dbReference type="ChEBI" id="CHEBI:456216"/>
        <dbReference type="EC" id="3.6.4.13"/>
    </reaction>
</comment>
<evidence type="ECO:0000256" key="9">
    <source>
        <dbReference type="ARBA" id="ARBA00022917"/>
    </source>
</evidence>
<feature type="short sequence motif" description="Q motif" evidence="12">
    <location>
        <begin position="278"/>
        <end position="306"/>
    </location>
</feature>
<dbReference type="PROSITE" id="PS51194">
    <property type="entry name" value="HELICASE_CTER"/>
    <property type="match status" value="1"/>
</dbReference>
<dbReference type="Pfam" id="PF01253">
    <property type="entry name" value="SUI1"/>
    <property type="match status" value="1"/>
</dbReference>
<dbReference type="PROSITE" id="PS51195">
    <property type="entry name" value="Q_MOTIF"/>
    <property type="match status" value="1"/>
</dbReference>
<comment type="similarity">
    <text evidence="10">Belongs to the DEAD box helicase family. eIF4A subfamily.</text>
</comment>
<dbReference type="EC" id="3.6.4.13" evidence="2"/>
<dbReference type="CDD" id="cd11607">
    <property type="entry name" value="DENR_C"/>
    <property type="match status" value="1"/>
</dbReference>
<evidence type="ECO:0000256" key="12">
    <source>
        <dbReference type="PROSITE-ProRule" id="PRU00552"/>
    </source>
</evidence>
<evidence type="ECO:0000256" key="3">
    <source>
        <dbReference type="ARBA" id="ARBA00022540"/>
    </source>
</evidence>
<evidence type="ECO:0000259" key="17">
    <source>
        <dbReference type="PROSITE" id="PS51194"/>
    </source>
</evidence>
<dbReference type="InterPro" id="IPR001950">
    <property type="entry name" value="SUI1"/>
</dbReference>
<dbReference type="CDD" id="cd18787">
    <property type="entry name" value="SF2_C_DEAD"/>
    <property type="match status" value="1"/>
</dbReference>